<name>A0A1M5JY35_9FLAO</name>
<dbReference type="Gene3D" id="3.40.50.1110">
    <property type="entry name" value="SGNH hydrolase"/>
    <property type="match status" value="1"/>
</dbReference>
<evidence type="ECO:0000256" key="1">
    <source>
        <dbReference type="ARBA" id="ARBA00008668"/>
    </source>
</evidence>
<dbReference type="CDD" id="cd01821">
    <property type="entry name" value="Rhamnogalacturan_acetylesterase_like"/>
    <property type="match status" value="1"/>
</dbReference>
<dbReference type="InterPro" id="IPR013830">
    <property type="entry name" value="SGNH_hydro"/>
</dbReference>
<feature type="domain" description="SGNH hydrolase-type esterase" evidence="4">
    <location>
        <begin position="207"/>
        <end position="355"/>
    </location>
</feature>
<dbReference type="AlphaFoldDB" id="A0A1M5JY35"/>
<evidence type="ECO:0000259" key="4">
    <source>
        <dbReference type="Pfam" id="PF13472"/>
    </source>
</evidence>
<dbReference type="RefSeq" id="WP_084546148.1">
    <property type="nucleotide sequence ID" value="NZ_FQWB01000004.1"/>
</dbReference>
<dbReference type="InterPro" id="IPR037459">
    <property type="entry name" value="RhgT-like"/>
</dbReference>
<dbReference type="Pfam" id="PF13472">
    <property type="entry name" value="Lipase_GDSL_2"/>
    <property type="match status" value="1"/>
</dbReference>
<dbReference type="InterPro" id="IPR036514">
    <property type="entry name" value="SGNH_hydro_sf"/>
</dbReference>
<reference evidence="7" key="1">
    <citation type="submission" date="2016-11" db="EMBL/GenBank/DDBJ databases">
        <authorList>
            <person name="Varghese N."/>
            <person name="Submissions S."/>
        </authorList>
    </citation>
    <scope>NUCLEOTIDE SEQUENCE [LARGE SCALE GENOMIC DNA]</scope>
    <source>
        <strain evidence="7">DSM 19978</strain>
    </source>
</reference>
<keyword evidence="2" id="KW-0378">Hydrolase</keyword>
<accession>A0A1M5JY35</accession>
<dbReference type="Proteomes" id="UP000184516">
    <property type="component" value="Unassembled WGS sequence"/>
</dbReference>
<dbReference type="EMBL" id="FQWB01000004">
    <property type="protein sequence ID" value="SHG45230.1"/>
    <property type="molecule type" value="Genomic_DNA"/>
</dbReference>
<dbReference type="PANTHER" id="PTHR43695:SF1">
    <property type="entry name" value="RHAMNOGALACTURONAN ACETYLESTERASE"/>
    <property type="match status" value="1"/>
</dbReference>
<comment type="similarity">
    <text evidence="1">Belongs to the 'GDSL' lipolytic enzyme family.</text>
</comment>
<sequence length="453" mass="50763">MIKHSYLFFISAIFFFNLALAQNEIKSKETSTGFKFDFGSGKTEAGYIKILPETTYTPEKGYGIDFVTTATANSKEGKRPLTDGHLTSDKPFYFSVKLPEGNYRVKVTLGDDSAVSETVIRAENRRMMVNRLQTENGKHKVVEFTLHIRDSIIRGGKYKKVSLKPREKDNYQWDDKLTLEFNGSSPKVNAVEIYPENSTVATVFLTGDSTVVDQSNEPWASWGQMIPAFFKPGEIAVANYAESGETLSSSIAQHRFDKVYSLLKAGDYVFIEFGHNDQKQKGEGYGAFKNYKKNLEAVIGEIKKKGGIPVLVTSVQRRKFDENGKIVETLGEYPEAVRVTAKEQNVPIIDLNAMSKIMYEALGEKESIKAFVHFPANMFPGKDKPLADNTHFRPYGAYEISKLVVKGIRDAHLKLANSILAIVPEIDPAKPGAYEEFYWPLSPLKEVVKPDGN</sequence>
<evidence type="ECO:0000313" key="6">
    <source>
        <dbReference type="EMBL" id="SHG45230.1"/>
    </source>
</evidence>
<keyword evidence="7" id="KW-1185">Reference proteome</keyword>
<feature type="domain" description="Beta-agarase/YXIM esterase-like galactose-binding" evidence="5">
    <location>
        <begin position="34"/>
        <end position="130"/>
    </location>
</feature>
<dbReference type="PANTHER" id="PTHR43695">
    <property type="entry name" value="PUTATIVE (AFU_ORTHOLOGUE AFUA_2G17250)-RELATED"/>
    <property type="match status" value="1"/>
</dbReference>
<dbReference type="SUPFAM" id="SSF49785">
    <property type="entry name" value="Galactose-binding domain-like"/>
    <property type="match status" value="1"/>
</dbReference>
<dbReference type="Gene3D" id="2.60.120.430">
    <property type="entry name" value="Galactose-binding lectin"/>
    <property type="match status" value="1"/>
</dbReference>
<evidence type="ECO:0000259" key="5">
    <source>
        <dbReference type="Pfam" id="PF21254"/>
    </source>
</evidence>
<dbReference type="InterPro" id="IPR008979">
    <property type="entry name" value="Galactose-bd-like_sf"/>
</dbReference>
<proteinExistence type="inferred from homology"/>
<dbReference type="OrthoDB" id="9807041at2"/>
<protein>
    <submittedName>
        <fullName evidence="6">Lysophospholipase L1</fullName>
    </submittedName>
</protein>
<organism evidence="6 7">
    <name type="scientific">Flavobacterium fluvii</name>
    <dbReference type="NCBI Taxonomy" id="468056"/>
    <lineage>
        <taxon>Bacteria</taxon>
        <taxon>Pseudomonadati</taxon>
        <taxon>Bacteroidota</taxon>
        <taxon>Flavobacteriia</taxon>
        <taxon>Flavobacteriales</taxon>
        <taxon>Flavobacteriaceae</taxon>
        <taxon>Flavobacterium</taxon>
    </lineage>
</organism>
<evidence type="ECO:0000256" key="2">
    <source>
        <dbReference type="ARBA" id="ARBA00022801"/>
    </source>
</evidence>
<dbReference type="SUPFAM" id="SSF52266">
    <property type="entry name" value="SGNH hydrolase"/>
    <property type="match status" value="1"/>
</dbReference>
<evidence type="ECO:0000313" key="7">
    <source>
        <dbReference type="Proteomes" id="UP000184516"/>
    </source>
</evidence>
<dbReference type="Pfam" id="PF21254">
    <property type="entry name" value="AGA-YXIM_GBD"/>
    <property type="match status" value="1"/>
</dbReference>
<keyword evidence="3" id="KW-0732">Signal</keyword>
<feature type="chain" id="PRO_5012906321" evidence="3">
    <location>
        <begin position="22"/>
        <end position="453"/>
    </location>
</feature>
<dbReference type="STRING" id="468056.SAMN05443549_104109"/>
<evidence type="ECO:0000256" key="3">
    <source>
        <dbReference type="SAM" id="SignalP"/>
    </source>
</evidence>
<feature type="signal peptide" evidence="3">
    <location>
        <begin position="1"/>
        <end position="21"/>
    </location>
</feature>
<gene>
    <name evidence="6" type="ORF">SAMN05443549_104109</name>
</gene>
<dbReference type="GO" id="GO:0016788">
    <property type="term" value="F:hydrolase activity, acting on ester bonds"/>
    <property type="evidence" value="ECO:0007669"/>
    <property type="project" value="UniProtKB-ARBA"/>
</dbReference>
<dbReference type="InterPro" id="IPR049033">
    <property type="entry name" value="AGA-YXIM_GBD"/>
</dbReference>